<sequence>MNNNFRVTRTPEETPTTSSTFLNSHNNPIQGIREIDSTMAAEWTDEKHSMYIKSIEASFVNQLYDSKQMRASFPCKGTSCDPATTSGQFKVLRGGCWQKINFERPQTSRINQCHDLTENPWIQHYRSSSKQRNTVAPSLQESVSTSNKVVDLGQRKGIPSGSGHLHLCESRVCHKDMLSSDTEMSGQNFVDDEVKGKKQNKKSKVKRQRSLTDAKDNDQMVPNRKSSSGGDFITTNVTGLKIFRDKIIV</sequence>
<accession>A0A8T0JZU7</accession>
<dbReference type="InterPro" id="IPR044678">
    <property type="entry name" value="COR27/28"/>
</dbReference>
<feature type="compositionally biased region" description="Basic residues" evidence="1">
    <location>
        <begin position="197"/>
        <end position="209"/>
    </location>
</feature>
<organism evidence="2 3">
    <name type="scientific">Phaseolus angularis</name>
    <name type="common">Azuki bean</name>
    <name type="synonym">Vigna angularis</name>
    <dbReference type="NCBI Taxonomy" id="3914"/>
    <lineage>
        <taxon>Eukaryota</taxon>
        <taxon>Viridiplantae</taxon>
        <taxon>Streptophyta</taxon>
        <taxon>Embryophyta</taxon>
        <taxon>Tracheophyta</taxon>
        <taxon>Spermatophyta</taxon>
        <taxon>Magnoliopsida</taxon>
        <taxon>eudicotyledons</taxon>
        <taxon>Gunneridae</taxon>
        <taxon>Pentapetalae</taxon>
        <taxon>rosids</taxon>
        <taxon>fabids</taxon>
        <taxon>Fabales</taxon>
        <taxon>Fabaceae</taxon>
        <taxon>Papilionoideae</taxon>
        <taxon>50 kb inversion clade</taxon>
        <taxon>NPAAA clade</taxon>
        <taxon>indigoferoid/millettioid clade</taxon>
        <taxon>Phaseoleae</taxon>
        <taxon>Vigna</taxon>
    </lineage>
</organism>
<dbReference type="GO" id="GO:0042752">
    <property type="term" value="P:regulation of circadian rhythm"/>
    <property type="evidence" value="ECO:0007669"/>
    <property type="project" value="InterPro"/>
</dbReference>
<dbReference type="GO" id="GO:0009409">
    <property type="term" value="P:response to cold"/>
    <property type="evidence" value="ECO:0007669"/>
    <property type="project" value="InterPro"/>
</dbReference>
<protein>
    <submittedName>
        <fullName evidence="2">Uncharacterized protein</fullName>
    </submittedName>
</protein>
<name>A0A8T0JZU7_PHAAN</name>
<reference evidence="2 3" key="1">
    <citation type="submission" date="2020-05" db="EMBL/GenBank/DDBJ databases">
        <title>Vigna angularis (adzuki bean) Var. LongXiaoDou No. 4 denovo assembly.</title>
        <authorList>
            <person name="Xiang H."/>
        </authorList>
    </citation>
    <scope>NUCLEOTIDE SEQUENCE [LARGE SCALE GENOMIC DNA]</scope>
    <source>
        <tissue evidence="2">Leaf</tissue>
    </source>
</reference>
<feature type="region of interest" description="Disordered" evidence="1">
    <location>
        <begin position="1"/>
        <end position="27"/>
    </location>
</feature>
<dbReference type="EMBL" id="JABFOF010000007">
    <property type="protein sequence ID" value="KAG2390364.1"/>
    <property type="molecule type" value="Genomic_DNA"/>
</dbReference>
<evidence type="ECO:0000313" key="2">
    <source>
        <dbReference type="EMBL" id="KAG2390364.1"/>
    </source>
</evidence>
<proteinExistence type="predicted"/>
<dbReference type="PANTHER" id="PTHR33676:SF3">
    <property type="entry name" value="COLD-REGULATED PROTEIN 27"/>
    <property type="match status" value="1"/>
</dbReference>
<dbReference type="PANTHER" id="PTHR33676">
    <property type="entry name" value="COLD REGULATED PROTEIN 27"/>
    <property type="match status" value="1"/>
</dbReference>
<dbReference type="Proteomes" id="UP000743370">
    <property type="component" value="Unassembled WGS sequence"/>
</dbReference>
<dbReference type="AlphaFoldDB" id="A0A8T0JZU7"/>
<feature type="region of interest" description="Disordered" evidence="1">
    <location>
        <begin position="183"/>
        <end position="231"/>
    </location>
</feature>
<evidence type="ECO:0000313" key="3">
    <source>
        <dbReference type="Proteomes" id="UP000743370"/>
    </source>
</evidence>
<evidence type="ECO:0000256" key="1">
    <source>
        <dbReference type="SAM" id="MobiDB-lite"/>
    </source>
</evidence>
<feature type="compositionally biased region" description="Low complexity" evidence="1">
    <location>
        <begin position="1"/>
        <end position="21"/>
    </location>
</feature>
<gene>
    <name evidence="2" type="ORF">HKW66_Vig0222300</name>
</gene>
<comment type="caution">
    <text evidence="2">The sequence shown here is derived from an EMBL/GenBank/DDBJ whole genome shotgun (WGS) entry which is preliminary data.</text>
</comment>